<keyword evidence="3" id="KW-1185">Reference proteome</keyword>
<reference evidence="2 3" key="1">
    <citation type="journal article" date="2024" name="J Genomics">
        <title>Draft genome sequencing and assembly of Favolaschia claudopus CIRM-BRFM 2984 isolated from oak limbs.</title>
        <authorList>
            <person name="Navarro D."/>
            <person name="Drula E."/>
            <person name="Chaduli D."/>
            <person name="Cazenave R."/>
            <person name="Ahrendt S."/>
            <person name="Wang J."/>
            <person name="Lipzen A."/>
            <person name="Daum C."/>
            <person name="Barry K."/>
            <person name="Grigoriev I.V."/>
            <person name="Favel A."/>
            <person name="Rosso M.N."/>
            <person name="Martin F."/>
        </authorList>
    </citation>
    <scope>NUCLEOTIDE SEQUENCE [LARGE SCALE GENOMIC DNA]</scope>
    <source>
        <strain evidence="2 3">CIRM-BRFM 2984</strain>
    </source>
</reference>
<name>A0AAV9ZI51_9AGAR</name>
<feature type="region of interest" description="Disordered" evidence="1">
    <location>
        <begin position="813"/>
        <end position="832"/>
    </location>
</feature>
<accession>A0AAV9ZI51</accession>
<dbReference type="EMBL" id="JAWWNJ010000143">
    <property type="protein sequence ID" value="KAK6984015.1"/>
    <property type="molecule type" value="Genomic_DNA"/>
</dbReference>
<proteinExistence type="predicted"/>
<organism evidence="2 3">
    <name type="scientific">Favolaschia claudopus</name>
    <dbReference type="NCBI Taxonomy" id="2862362"/>
    <lineage>
        <taxon>Eukaryota</taxon>
        <taxon>Fungi</taxon>
        <taxon>Dikarya</taxon>
        <taxon>Basidiomycota</taxon>
        <taxon>Agaricomycotina</taxon>
        <taxon>Agaricomycetes</taxon>
        <taxon>Agaricomycetidae</taxon>
        <taxon>Agaricales</taxon>
        <taxon>Marasmiineae</taxon>
        <taxon>Mycenaceae</taxon>
        <taxon>Favolaschia</taxon>
    </lineage>
</organism>
<gene>
    <name evidence="2" type="ORF">R3P38DRAFT_2576965</name>
</gene>
<comment type="caution">
    <text evidence="2">The sequence shown here is derived from an EMBL/GenBank/DDBJ whole genome shotgun (WGS) entry which is preliminary data.</text>
</comment>
<evidence type="ECO:0000313" key="3">
    <source>
        <dbReference type="Proteomes" id="UP001362999"/>
    </source>
</evidence>
<dbReference type="Proteomes" id="UP001362999">
    <property type="component" value="Unassembled WGS sequence"/>
</dbReference>
<dbReference type="AlphaFoldDB" id="A0AAV9ZI51"/>
<evidence type="ECO:0000256" key="1">
    <source>
        <dbReference type="SAM" id="MobiDB-lite"/>
    </source>
</evidence>
<protein>
    <submittedName>
        <fullName evidence="2">Uncharacterized protein</fullName>
    </submittedName>
</protein>
<evidence type="ECO:0000313" key="2">
    <source>
        <dbReference type="EMBL" id="KAK6984015.1"/>
    </source>
</evidence>
<feature type="region of interest" description="Disordered" evidence="1">
    <location>
        <begin position="160"/>
        <end position="182"/>
    </location>
</feature>
<sequence length="847" mass="97355">MNILSSENLRVIGLWCDLTKKEHKDCIEREERLLHAASSLSKTALQRDRLAQWANDIEDLADAIPDTHGLLILQVWEGLHPPIRRQISPNHASWGSFCTALRELQYGTSKGSIQTAQNVVPVPWHRQRLPLHVPYKIGDRPSTTPLVVKLTAHMPEVYRGRDPTQTRIPDKKKKKGNGKKSITNAANYYDSDGSTSAVHYTRYYWPKYVFPAIFVSGPLRSIRQVGLKLKGLMYDARKTIMDLGTACLEIEPLLHTSPQIYTKEQWEGIMHVPSSERGFKIGLAIEFPTHTLSFNSFDNNFRIHWRTPTEEKAHYRARYVPDPVHDYPGWCVYTAKWLARRLRKLSKTMTLVSALSRSGKHPFRGLGKYGTNDVMAIAGFFPWILFYTVLSNPVLFCILCEAFIQFITPKALQTRYDLYTTDSRIDSRISLTFSPGHTYAESLKVHGRKRAHVTELEARLIDQYNLSRSAPGTSSDFFTASRKVARLPLTLAFDMSSIRFAVTQYGHLGSVIAGSAWDSVLSELQSTRSLVVKQEKEYRQLTKDIEDEPNRLRFKSIVLLTSEEIEILANSFPWEENPIITYYRTHPSFLDHETRIDSTSLSLLRQPTRWRETKLFSTANRKGYTWSLFHPPFTIYQPKQTKWDNVDEPPPLIKPPVPMFTLESERTRDAYTFSHVKEETKGYTVGPHDFVGHGHYINMGRTSYLLPPISKPLLTHNCRFAGLCFWHESLTQAQMLALNRARDAKTLYVKGMRKMSLADTTAEKKWRTSRTSDFKKTHPAATNSEIASYVRRERKKERAGLLDVIRVLSQEEEVGRRQRGKNSSPRNSARVKNRSLIKTLAKKWRDI</sequence>